<dbReference type="InterPro" id="IPR027256">
    <property type="entry name" value="P-typ_ATPase_IB"/>
</dbReference>
<feature type="transmembrane region" description="Helical" evidence="10">
    <location>
        <begin position="122"/>
        <end position="139"/>
    </location>
</feature>
<protein>
    <recommendedName>
        <fullName evidence="8">P-type Zn(2+) transporter</fullName>
        <ecNumber evidence="8">7.2.2.12</ecNumber>
    </recommendedName>
</protein>
<dbReference type="Gene3D" id="2.70.150.10">
    <property type="entry name" value="Calcium-transporting ATPase, cytoplasmic transduction domain A"/>
    <property type="match status" value="1"/>
</dbReference>
<gene>
    <name evidence="12" type="ORF">SAMN06265222_103271</name>
</gene>
<dbReference type="InterPro" id="IPR023214">
    <property type="entry name" value="HAD_sf"/>
</dbReference>
<keyword evidence="6 10" id="KW-1133">Transmembrane helix</keyword>
<dbReference type="PANTHER" id="PTHR48085">
    <property type="entry name" value="CADMIUM/ZINC-TRANSPORTING ATPASE HMA2-RELATED"/>
    <property type="match status" value="1"/>
</dbReference>
<evidence type="ECO:0000256" key="9">
    <source>
        <dbReference type="ARBA" id="ARBA00047308"/>
    </source>
</evidence>
<dbReference type="SUPFAM" id="SSF81665">
    <property type="entry name" value="Calcium ATPase, transmembrane domain M"/>
    <property type="match status" value="1"/>
</dbReference>
<dbReference type="Proteomes" id="UP001158067">
    <property type="component" value="Unassembled WGS sequence"/>
</dbReference>
<keyword evidence="10" id="KW-0067">ATP-binding</keyword>
<dbReference type="SFLD" id="SFLDG00002">
    <property type="entry name" value="C1.7:_P-type_atpase_like"/>
    <property type="match status" value="1"/>
</dbReference>
<feature type="domain" description="P-type ATPase A" evidence="11">
    <location>
        <begin position="202"/>
        <end position="301"/>
    </location>
</feature>
<dbReference type="PROSITE" id="PS00154">
    <property type="entry name" value="ATPASE_E1_E2"/>
    <property type="match status" value="1"/>
</dbReference>
<comment type="caution">
    <text evidence="12">The sequence shown here is derived from an EMBL/GenBank/DDBJ whole genome shotgun (WGS) entry which is preliminary data.</text>
</comment>
<evidence type="ECO:0000256" key="2">
    <source>
        <dbReference type="ARBA" id="ARBA00006024"/>
    </source>
</evidence>
<dbReference type="InterPro" id="IPR018303">
    <property type="entry name" value="ATPase_P-typ_P_site"/>
</dbReference>
<evidence type="ECO:0000256" key="10">
    <source>
        <dbReference type="RuleBase" id="RU362081"/>
    </source>
</evidence>
<keyword evidence="10" id="KW-0547">Nucleotide-binding</keyword>
<evidence type="ECO:0000313" key="12">
    <source>
        <dbReference type="EMBL" id="SMP51438.1"/>
    </source>
</evidence>
<dbReference type="InterPro" id="IPR036163">
    <property type="entry name" value="HMA_dom_sf"/>
</dbReference>
<reference evidence="12 13" key="1">
    <citation type="submission" date="2017-05" db="EMBL/GenBank/DDBJ databases">
        <authorList>
            <person name="Varghese N."/>
            <person name="Submissions S."/>
        </authorList>
    </citation>
    <scope>NUCLEOTIDE SEQUENCE [LARGE SCALE GENOMIC DNA]</scope>
    <source>
        <strain evidence="12 13">DSM 25457</strain>
    </source>
</reference>
<dbReference type="Gene3D" id="3.40.50.1000">
    <property type="entry name" value="HAD superfamily/HAD-like"/>
    <property type="match status" value="1"/>
</dbReference>
<evidence type="ECO:0000256" key="7">
    <source>
        <dbReference type="ARBA" id="ARBA00023136"/>
    </source>
</evidence>
<dbReference type="InterPro" id="IPR044492">
    <property type="entry name" value="P_typ_ATPase_HD_dom"/>
</dbReference>
<proteinExistence type="inferred from homology"/>
<feature type="transmembrane region" description="Helical" evidence="10">
    <location>
        <begin position="702"/>
        <end position="723"/>
    </location>
</feature>
<dbReference type="Gene3D" id="3.40.1110.10">
    <property type="entry name" value="Calcium-transporting ATPase, cytoplasmic domain N"/>
    <property type="match status" value="1"/>
</dbReference>
<comment type="catalytic activity">
    <reaction evidence="9">
        <text>Zn(2+)(in) + ATP + H2O = Zn(2+)(out) + ADP + phosphate + H(+)</text>
        <dbReference type="Rhea" id="RHEA:20621"/>
        <dbReference type="ChEBI" id="CHEBI:15377"/>
        <dbReference type="ChEBI" id="CHEBI:15378"/>
        <dbReference type="ChEBI" id="CHEBI:29105"/>
        <dbReference type="ChEBI" id="CHEBI:30616"/>
        <dbReference type="ChEBI" id="CHEBI:43474"/>
        <dbReference type="ChEBI" id="CHEBI:456216"/>
        <dbReference type="EC" id="7.2.2.12"/>
    </reaction>
</comment>
<dbReference type="InterPro" id="IPR023299">
    <property type="entry name" value="ATPase_P-typ_cyto_dom_N"/>
</dbReference>
<dbReference type="InterPro" id="IPR051014">
    <property type="entry name" value="Cation_Transport_ATPase_IB"/>
</dbReference>
<dbReference type="SUPFAM" id="SSF81653">
    <property type="entry name" value="Calcium ATPase, transduction domain A"/>
    <property type="match status" value="1"/>
</dbReference>
<keyword evidence="5" id="KW-1278">Translocase</keyword>
<dbReference type="SFLD" id="SFLDS00003">
    <property type="entry name" value="Haloacid_Dehalogenase"/>
    <property type="match status" value="1"/>
</dbReference>
<dbReference type="EC" id="7.2.2.12" evidence="8"/>
<comment type="similarity">
    <text evidence="2 10">Belongs to the cation transport ATPase (P-type) (TC 3.A.3) family. Type IB subfamily.</text>
</comment>
<keyword evidence="13" id="KW-1185">Reference proteome</keyword>
<dbReference type="EMBL" id="FXUG01000003">
    <property type="protein sequence ID" value="SMP51438.1"/>
    <property type="molecule type" value="Genomic_DNA"/>
</dbReference>
<feature type="transmembrane region" description="Helical" evidence="10">
    <location>
        <begin position="95"/>
        <end position="116"/>
    </location>
</feature>
<dbReference type="PANTHER" id="PTHR48085:SF5">
    <property type="entry name" value="CADMIUM_ZINC-TRANSPORTING ATPASE HMA4-RELATED"/>
    <property type="match status" value="1"/>
</dbReference>
<evidence type="ECO:0000256" key="6">
    <source>
        <dbReference type="ARBA" id="ARBA00022989"/>
    </source>
</evidence>
<feature type="transmembrane region" description="Helical" evidence="10">
    <location>
        <begin position="353"/>
        <end position="377"/>
    </location>
</feature>
<dbReference type="SFLD" id="SFLDF00027">
    <property type="entry name" value="p-type_atpase"/>
    <property type="match status" value="1"/>
</dbReference>
<dbReference type="NCBIfam" id="TIGR01525">
    <property type="entry name" value="ATPase-IB_hvy"/>
    <property type="match status" value="1"/>
</dbReference>
<evidence type="ECO:0000256" key="1">
    <source>
        <dbReference type="ARBA" id="ARBA00004370"/>
    </source>
</evidence>
<dbReference type="InterPro" id="IPR001757">
    <property type="entry name" value="P_typ_ATPase"/>
</dbReference>
<evidence type="ECO:0000259" key="11">
    <source>
        <dbReference type="Pfam" id="PF00122"/>
    </source>
</evidence>
<dbReference type="InterPro" id="IPR036412">
    <property type="entry name" value="HAD-like_sf"/>
</dbReference>
<name>A0ABY1PX87_9BACT</name>
<dbReference type="InterPro" id="IPR023298">
    <property type="entry name" value="ATPase_P-typ_TM_dom_sf"/>
</dbReference>
<feature type="transmembrane region" description="Helical" evidence="10">
    <location>
        <begin position="675"/>
        <end position="696"/>
    </location>
</feature>
<dbReference type="RefSeq" id="WP_283432059.1">
    <property type="nucleotide sequence ID" value="NZ_FXUG01000003.1"/>
</dbReference>
<comment type="subcellular location">
    <subcellularLocation>
        <location evidence="10">Cell membrane</location>
    </subcellularLocation>
    <subcellularLocation>
        <location evidence="1">Membrane</location>
    </subcellularLocation>
</comment>
<dbReference type="SUPFAM" id="SSF55008">
    <property type="entry name" value="HMA, heavy metal-associated domain"/>
    <property type="match status" value="1"/>
</dbReference>
<evidence type="ECO:0000256" key="8">
    <source>
        <dbReference type="ARBA" id="ARBA00039097"/>
    </source>
</evidence>
<dbReference type="PRINTS" id="PR00119">
    <property type="entry name" value="CATATPASE"/>
</dbReference>
<feature type="transmembrane region" description="Helical" evidence="10">
    <location>
        <begin position="318"/>
        <end position="341"/>
    </location>
</feature>
<dbReference type="SUPFAM" id="SSF56784">
    <property type="entry name" value="HAD-like"/>
    <property type="match status" value="1"/>
</dbReference>
<keyword evidence="3 10" id="KW-0812">Transmembrane</keyword>
<evidence type="ECO:0000256" key="3">
    <source>
        <dbReference type="ARBA" id="ARBA00022692"/>
    </source>
</evidence>
<keyword evidence="7 10" id="KW-0472">Membrane</keyword>
<organism evidence="12 13">
    <name type="scientific">Neorhodopirellula lusitana</name>
    <dbReference type="NCBI Taxonomy" id="445327"/>
    <lineage>
        <taxon>Bacteria</taxon>
        <taxon>Pseudomonadati</taxon>
        <taxon>Planctomycetota</taxon>
        <taxon>Planctomycetia</taxon>
        <taxon>Pirellulales</taxon>
        <taxon>Pirellulaceae</taxon>
        <taxon>Neorhodopirellula</taxon>
    </lineage>
</organism>
<dbReference type="Pfam" id="PF00122">
    <property type="entry name" value="E1-E2_ATPase"/>
    <property type="match status" value="1"/>
</dbReference>
<dbReference type="InterPro" id="IPR008250">
    <property type="entry name" value="ATPase_P-typ_transduc_dom_A_sf"/>
</dbReference>
<evidence type="ECO:0000256" key="4">
    <source>
        <dbReference type="ARBA" id="ARBA00022723"/>
    </source>
</evidence>
<dbReference type="PROSITE" id="PS01229">
    <property type="entry name" value="COF_2"/>
    <property type="match status" value="1"/>
</dbReference>
<dbReference type="InterPro" id="IPR059000">
    <property type="entry name" value="ATPase_P-type_domA"/>
</dbReference>
<keyword evidence="10" id="KW-1003">Cell membrane</keyword>
<sequence length="725" mass="77428">MPHPQTLQRKIHGLDCVEEVSMLKRELVPLLGGDERLSFDLLNAKLTIDLTGSSTSQTEIQAAIDRTGLRSEPWNDSGDRDDANTDIPWYHRRDVLTIASGVLGLLGLICQTQNIASPLDKAFYVIGILAGLILVLPKAWRSARTLRPDMNLLMTIAVIGAILIDEWFEAATVAFLFSLSLLLESWSVSRARNAIGSLMDLTPPLARQLLPDGQTAEVDPASISIESVLQVRPGERIPLDGTVTSGISEIDQSPITGESVPVSKQVGDPVFAGTINGSGLLEITTTRPAGDTTLARIIRMVGDASAKRAPSEAWVEKFAAVYTPCVFILAAAIAIVAPLFFNQPWSDWLYRALVLLVIACPCALVISTPVSIVAALTSAARKGVLVKGGVFIEIPARLTAIALDKTGTLTQGKPSVTEITSDSISEEQLLSLAAAIESHSNHPLARAIITAADQRGISVETADDIEIVQGKGAYARIGGKRYWAGSSRFRDEQPYLANSTIAASSTIDSPISDPTIAPSTTTAQQPADAQTVVYVGDEQTTLGRIRLADPVRDEAHAALAELRDAGIQSIHMLTGDNRKTAESIAKLVGITEIHAELLPEDKVAAVQSLVRQHAAVAMIGDGINDAPALATATLGIAMGTAGSDAAIETADIALMSDDLRLLPWLRRHSQRTLRIIRQNIVFALTIKLIFVALTFFGYASLWAAIAADTGASLLVIFNALRLLRS</sequence>
<dbReference type="NCBIfam" id="TIGR01494">
    <property type="entry name" value="ATPase_P-type"/>
    <property type="match status" value="2"/>
</dbReference>
<keyword evidence="4 10" id="KW-0479">Metal-binding</keyword>
<evidence type="ECO:0000313" key="13">
    <source>
        <dbReference type="Proteomes" id="UP001158067"/>
    </source>
</evidence>
<accession>A0ABY1PX87</accession>
<dbReference type="Pfam" id="PF00702">
    <property type="entry name" value="Hydrolase"/>
    <property type="match status" value="1"/>
</dbReference>
<evidence type="ECO:0000256" key="5">
    <source>
        <dbReference type="ARBA" id="ARBA00022967"/>
    </source>
</evidence>